<dbReference type="SMART" id="SM00595">
    <property type="entry name" value="MADF"/>
    <property type="match status" value="1"/>
</dbReference>
<dbReference type="InterPro" id="IPR006578">
    <property type="entry name" value="MADF-dom"/>
</dbReference>
<evidence type="ECO:0000259" key="1">
    <source>
        <dbReference type="PROSITE" id="PS50090"/>
    </source>
</evidence>
<dbReference type="GO" id="GO:0005667">
    <property type="term" value="C:transcription regulator complex"/>
    <property type="evidence" value="ECO:0007669"/>
    <property type="project" value="TreeGrafter"/>
</dbReference>
<dbReference type="GO" id="GO:0006357">
    <property type="term" value="P:regulation of transcription by RNA polymerase II"/>
    <property type="evidence" value="ECO:0007669"/>
    <property type="project" value="TreeGrafter"/>
</dbReference>
<feature type="domain" description="Myb-like" evidence="1">
    <location>
        <begin position="7"/>
        <end position="65"/>
    </location>
</feature>
<evidence type="ECO:0000313" key="3">
    <source>
        <dbReference type="EMBL" id="KAF0714974.1"/>
    </source>
</evidence>
<evidence type="ECO:0000313" key="4">
    <source>
        <dbReference type="Proteomes" id="UP000478052"/>
    </source>
</evidence>
<gene>
    <name evidence="3" type="ORF">FWK35_00025677</name>
</gene>
<organism evidence="3 4">
    <name type="scientific">Aphis craccivora</name>
    <name type="common">Cowpea aphid</name>
    <dbReference type="NCBI Taxonomy" id="307492"/>
    <lineage>
        <taxon>Eukaryota</taxon>
        <taxon>Metazoa</taxon>
        <taxon>Ecdysozoa</taxon>
        <taxon>Arthropoda</taxon>
        <taxon>Hexapoda</taxon>
        <taxon>Insecta</taxon>
        <taxon>Pterygota</taxon>
        <taxon>Neoptera</taxon>
        <taxon>Paraneoptera</taxon>
        <taxon>Hemiptera</taxon>
        <taxon>Sternorrhyncha</taxon>
        <taxon>Aphidomorpha</taxon>
        <taxon>Aphidoidea</taxon>
        <taxon>Aphididae</taxon>
        <taxon>Aphidini</taxon>
        <taxon>Aphis</taxon>
        <taxon>Aphis</taxon>
    </lineage>
</organism>
<dbReference type="EMBL" id="VUJU01010272">
    <property type="protein sequence ID" value="KAF0714974.1"/>
    <property type="molecule type" value="Genomic_DNA"/>
</dbReference>
<evidence type="ECO:0000259" key="2">
    <source>
        <dbReference type="PROSITE" id="PS51029"/>
    </source>
</evidence>
<dbReference type="PROSITE" id="PS50090">
    <property type="entry name" value="MYB_LIKE"/>
    <property type="match status" value="1"/>
</dbReference>
<dbReference type="GO" id="GO:0005634">
    <property type="term" value="C:nucleus"/>
    <property type="evidence" value="ECO:0007669"/>
    <property type="project" value="TreeGrafter"/>
</dbReference>
<accession>A0A6G0VZ48</accession>
<dbReference type="PANTHER" id="PTHR12243">
    <property type="entry name" value="MADF DOMAIN TRANSCRIPTION FACTOR"/>
    <property type="match status" value="1"/>
</dbReference>
<comment type="caution">
    <text evidence="3">The sequence shown here is derived from an EMBL/GenBank/DDBJ whole genome shotgun (WGS) entry which is preliminary data.</text>
</comment>
<proteinExistence type="predicted"/>
<dbReference type="Gene3D" id="1.10.10.60">
    <property type="entry name" value="Homeodomain-like"/>
    <property type="match status" value="1"/>
</dbReference>
<dbReference type="Pfam" id="PF10545">
    <property type="entry name" value="MADF_DNA_bdg"/>
    <property type="match status" value="1"/>
</dbReference>
<dbReference type="OrthoDB" id="6619674at2759"/>
<keyword evidence="4" id="KW-1185">Reference proteome</keyword>
<protein>
    <submittedName>
        <fullName evidence="3">Transcription factor Adf-1</fullName>
    </submittedName>
</protein>
<dbReference type="InterPro" id="IPR001005">
    <property type="entry name" value="SANT/Myb"/>
</dbReference>
<feature type="domain" description="MADF" evidence="2">
    <location>
        <begin position="14"/>
        <end position="104"/>
    </location>
</feature>
<dbReference type="Proteomes" id="UP000478052">
    <property type="component" value="Unassembled WGS sequence"/>
</dbReference>
<sequence>MSSKIIFSSEDDKILSELVGCHPCLYDLKHKSYKDHTIREVVWKQISDELNRPVNDCKKRWKNIKDTYNRKRRGRKLGTGSATREKPSKWILEDVLSFMDTATYERDKLVEIMLQFQISGMVSDGEGSNINIFQQFSKASVETKKVTEKRLSITNVTSIEEDTNDDDNGNSNDN</sequence>
<name>A0A6G0VZ48_APHCR</name>
<dbReference type="PROSITE" id="PS51029">
    <property type="entry name" value="MADF"/>
    <property type="match status" value="1"/>
</dbReference>
<dbReference type="AlphaFoldDB" id="A0A6G0VZ48"/>
<reference evidence="3 4" key="1">
    <citation type="submission" date="2019-08" db="EMBL/GenBank/DDBJ databases">
        <title>Whole genome of Aphis craccivora.</title>
        <authorList>
            <person name="Voronova N.V."/>
            <person name="Shulinski R.S."/>
            <person name="Bandarenka Y.V."/>
            <person name="Zhorov D.G."/>
            <person name="Warner D."/>
        </authorList>
    </citation>
    <scope>NUCLEOTIDE SEQUENCE [LARGE SCALE GENOMIC DNA]</scope>
    <source>
        <strain evidence="3">180601</strain>
        <tissue evidence="3">Whole Body</tissue>
    </source>
</reference>
<dbReference type="PANTHER" id="PTHR12243:SF67">
    <property type="entry name" value="COREPRESSOR OF PANGOLIN, ISOFORM A-RELATED"/>
    <property type="match status" value="1"/>
</dbReference>
<dbReference type="InterPro" id="IPR039353">
    <property type="entry name" value="TF_Adf1"/>
</dbReference>